<dbReference type="KEGG" id="plon:Pla110_12470"/>
<dbReference type="OrthoDB" id="225509at2"/>
<keyword evidence="2" id="KW-1133">Transmembrane helix</keyword>
<keyword evidence="4" id="KW-1185">Reference proteome</keyword>
<feature type="region of interest" description="Disordered" evidence="1">
    <location>
        <begin position="337"/>
        <end position="501"/>
    </location>
</feature>
<dbReference type="AlphaFoldDB" id="A0A518CJY2"/>
<keyword evidence="2" id="KW-0472">Membrane</keyword>
<evidence type="ECO:0008006" key="5">
    <source>
        <dbReference type="Google" id="ProtNLM"/>
    </source>
</evidence>
<dbReference type="RefSeq" id="WP_144994212.1">
    <property type="nucleotide sequence ID" value="NZ_CP036281.1"/>
</dbReference>
<evidence type="ECO:0000313" key="4">
    <source>
        <dbReference type="Proteomes" id="UP000317178"/>
    </source>
</evidence>
<accession>A0A518CJY2</accession>
<feature type="compositionally biased region" description="Acidic residues" evidence="1">
    <location>
        <begin position="473"/>
        <end position="501"/>
    </location>
</feature>
<protein>
    <recommendedName>
        <fullName evidence="5">Periplasmic folding chaperone</fullName>
    </recommendedName>
</protein>
<sequence>MSSPFSIFRKYAKELTVALIGLSMFAFIVLDMLRPEQLPVVIGALLGAILFFFVGKASGRRVIYTGVGMLAGAILGAQFTGFATPEAPVTIQDKPMDQVELNKLLEQRNMANQFIGQAQYQSMGEQALQMQGGGFRFGFGLEPRQDVVLGSVLRDIGTDLRVAVTDQVIGDFINEITQEKMTTKVYQETLDQMNVTGPAVYEAIRSELKAMLAYKLHIRHLNPTPADYWETFRRTQIQQELQVIPIATSNFIPEVNNDPTDTEIEEYFERFKDRLPGELTASSPGFRVPRKVNLEYLMADRTTLQDELAAKVEVADEEIEAFYEENKETYRNINAFPAESEDTAAPSGPEMTAPETNSTPAETEEPAESESPEPESTEPEATPEEAPAEEKPAEEKPTEKPAPEESATETEATPEPTPEATEEPQSSLLQSSSSALASVQDEAGSASDTAPAEAAAPAEEEEKPAAEEKPATEEAEAASETPAEETPVEETATEEVVTEEVEEFRPLDEDLRAEIREQLVNQKINKLMYEQLEVGLGKMQGLAETYREKSLEMQEKIQKENKDLTRDELNTRLQAELKPVRQEMTAALKKIAEETGLVYRSTGLVDIRQLSTPEEEAEFDPALEIGNSTRAASPDQTFSPNSDPVWYTVFQPQSDLKYVPFHTSGVFLDNNHYAYWKTEDVATHVPPLEGDVRKAVIAAIINDRAKGPALKRAQEVAEKIRNNDGKIAESITDMTVTGEEGSEKLNFIRIEPFSWLVEVSTRGQQSFAPQTQVQLNSNIEGLEAVGEEFMQLTFDGMEVGDVKVVPNSGGEIFYVVKVVSREPSEEAQMTTLYSSFTDSLNRSLRLQQFLGPSQYARSILEENQEVRQKYIQAIFDNYGVKFSQLN</sequence>
<feature type="compositionally biased region" description="Basic and acidic residues" evidence="1">
    <location>
        <begin position="388"/>
        <end position="403"/>
    </location>
</feature>
<dbReference type="EMBL" id="CP036281">
    <property type="protein sequence ID" value="QDU79536.1"/>
    <property type="molecule type" value="Genomic_DNA"/>
</dbReference>
<dbReference type="Proteomes" id="UP000317178">
    <property type="component" value="Chromosome"/>
</dbReference>
<evidence type="ECO:0000256" key="2">
    <source>
        <dbReference type="SAM" id="Phobius"/>
    </source>
</evidence>
<name>A0A518CJY2_9PLAN</name>
<organism evidence="3 4">
    <name type="scientific">Polystyrenella longa</name>
    <dbReference type="NCBI Taxonomy" id="2528007"/>
    <lineage>
        <taxon>Bacteria</taxon>
        <taxon>Pseudomonadati</taxon>
        <taxon>Planctomycetota</taxon>
        <taxon>Planctomycetia</taxon>
        <taxon>Planctomycetales</taxon>
        <taxon>Planctomycetaceae</taxon>
        <taxon>Polystyrenella</taxon>
    </lineage>
</organism>
<evidence type="ECO:0000256" key="1">
    <source>
        <dbReference type="SAM" id="MobiDB-lite"/>
    </source>
</evidence>
<keyword evidence="2" id="KW-0812">Transmembrane</keyword>
<evidence type="ECO:0000313" key="3">
    <source>
        <dbReference type="EMBL" id="QDU79536.1"/>
    </source>
</evidence>
<gene>
    <name evidence="3" type="ORF">Pla110_12470</name>
</gene>
<dbReference type="SUPFAM" id="SSF109998">
    <property type="entry name" value="Triger factor/SurA peptide-binding domain-like"/>
    <property type="match status" value="1"/>
</dbReference>
<feature type="compositionally biased region" description="Basic and acidic residues" evidence="1">
    <location>
        <begin position="463"/>
        <end position="472"/>
    </location>
</feature>
<feature type="compositionally biased region" description="Low complexity" evidence="1">
    <location>
        <begin position="352"/>
        <end position="361"/>
    </location>
</feature>
<feature type="transmembrane region" description="Helical" evidence="2">
    <location>
        <begin position="12"/>
        <end position="32"/>
    </location>
</feature>
<feature type="transmembrane region" description="Helical" evidence="2">
    <location>
        <begin position="62"/>
        <end position="83"/>
    </location>
</feature>
<dbReference type="InterPro" id="IPR027304">
    <property type="entry name" value="Trigger_fact/SurA_dom_sf"/>
</dbReference>
<reference evidence="3 4" key="1">
    <citation type="submission" date="2019-02" db="EMBL/GenBank/DDBJ databases">
        <title>Deep-cultivation of Planctomycetes and their phenomic and genomic characterization uncovers novel biology.</title>
        <authorList>
            <person name="Wiegand S."/>
            <person name="Jogler M."/>
            <person name="Boedeker C."/>
            <person name="Pinto D."/>
            <person name="Vollmers J."/>
            <person name="Rivas-Marin E."/>
            <person name="Kohn T."/>
            <person name="Peeters S.H."/>
            <person name="Heuer A."/>
            <person name="Rast P."/>
            <person name="Oberbeckmann S."/>
            <person name="Bunk B."/>
            <person name="Jeske O."/>
            <person name="Meyerdierks A."/>
            <person name="Storesund J.E."/>
            <person name="Kallscheuer N."/>
            <person name="Luecker S."/>
            <person name="Lage O.M."/>
            <person name="Pohl T."/>
            <person name="Merkel B.J."/>
            <person name="Hornburger P."/>
            <person name="Mueller R.-W."/>
            <person name="Bruemmer F."/>
            <person name="Labrenz M."/>
            <person name="Spormann A.M."/>
            <person name="Op den Camp H."/>
            <person name="Overmann J."/>
            <person name="Amann R."/>
            <person name="Jetten M.S.M."/>
            <person name="Mascher T."/>
            <person name="Medema M.H."/>
            <person name="Devos D.P."/>
            <person name="Kaster A.-K."/>
            <person name="Ovreas L."/>
            <person name="Rohde M."/>
            <person name="Galperin M.Y."/>
            <person name="Jogler C."/>
        </authorList>
    </citation>
    <scope>NUCLEOTIDE SEQUENCE [LARGE SCALE GENOMIC DNA]</scope>
    <source>
        <strain evidence="3 4">Pla110</strain>
    </source>
</reference>
<feature type="compositionally biased region" description="Acidic residues" evidence="1">
    <location>
        <begin position="362"/>
        <end position="387"/>
    </location>
</feature>
<proteinExistence type="predicted"/>
<feature type="transmembrane region" description="Helical" evidence="2">
    <location>
        <begin position="38"/>
        <end position="55"/>
    </location>
</feature>
<feature type="compositionally biased region" description="Low complexity" evidence="1">
    <location>
        <begin position="423"/>
        <end position="438"/>
    </location>
</feature>